<sequence length="215" mass="23554">MIDLSKVPDLIRNTSARDIEIQEVEDLMKTTLPDAYKELLRYTNGFSIGGGLIIYGTEDIVERNETWEVDEYASGYVAIGDDGGGNVFLMLQGTEERKIFIVDSGDMNPNHATLITSDFIKWVNSGCLSETDDNLTIDLPDTCNIVLVKAPNGGLKDLVKIKSVLGIDISTAELLKGSKNPPFILVEKFPYGKGKKLIEKLGPIGTVLNAVPIYN</sequence>
<organism evidence="2 3">
    <name type="scientific">Halalkalibacillus sediminis</name>
    <dbReference type="NCBI Taxonomy" id="2018042"/>
    <lineage>
        <taxon>Bacteria</taxon>
        <taxon>Bacillati</taxon>
        <taxon>Bacillota</taxon>
        <taxon>Bacilli</taxon>
        <taxon>Bacillales</taxon>
        <taxon>Bacillaceae</taxon>
        <taxon>Halalkalibacillus</taxon>
    </lineage>
</organism>
<evidence type="ECO:0000313" key="3">
    <source>
        <dbReference type="Proteomes" id="UP000243524"/>
    </source>
</evidence>
<comment type="caution">
    <text evidence="2">The sequence shown here is derived from an EMBL/GenBank/DDBJ whole genome shotgun (WGS) entry which is preliminary data.</text>
</comment>
<dbReference type="InterPro" id="IPR018958">
    <property type="entry name" value="Knr4/Smi1-like_dom"/>
</dbReference>
<accession>A0A2I0QQP4</accession>
<dbReference type="AlphaFoldDB" id="A0A2I0QQP4"/>
<reference evidence="2 3" key="1">
    <citation type="submission" date="2017-06" db="EMBL/GenBank/DDBJ databases">
        <title>the draft geome sequence of Illustriluteabacillus marina B3227.</title>
        <authorList>
            <person name="He R.-H."/>
            <person name="Du Z.-J."/>
        </authorList>
    </citation>
    <scope>NUCLEOTIDE SEQUENCE [LARGE SCALE GENOMIC DNA]</scope>
    <source>
        <strain evidence="2 3">B3227</strain>
    </source>
</reference>
<proteinExistence type="predicted"/>
<dbReference type="SUPFAM" id="SSF160631">
    <property type="entry name" value="SMI1/KNR4-like"/>
    <property type="match status" value="1"/>
</dbReference>
<dbReference type="EMBL" id="PJNH01000004">
    <property type="protein sequence ID" value="PKR76639.1"/>
    <property type="molecule type" value="Genomic_DNA"/>
</dbReference>
<feature type="domain" description="Knr4/Smi1-like" evidence="1">
    <location>
        <begin position="15"/>
        <end position="125"/>
    </location>
</feature>
<keyword evidence="3" id="KW-1185">Reference proteome</keyword>
<dbReference type="Pfam" id="PF09346">
    <property type="entry name" value="SMI1_KNR4"/>
    <property type="match status" value="1"/>
</dbReference>
<gene>
    <name evidence="2" type="ORF">CEY16_12500</name>
</gene>
<dbReference type="Proteomes" id="UP000243524">
    <property type="component" value="Unassembled WGS sequence"/>
</dbReference>
<dbReference type="OrthoDB" id="1739659at2"/>
<dbReference type="Gene3D" id="3.40.1580.10">
    <property type="entry name" value="SMI1/KNR4-like"/>
    <property type="match status" value="1"/>
</dbReference>
<protein>
    <submittedName>
        <fullName evidence="2">1,3-beta-glucan synthase regulator</fullName>
    </submittedName>
</protein>
<dbReference type="InterPro" id="IPR037883">
    <property type="entry name" value="Knr4/Smi1-like_sf"/>
</dbReference>
<name>A0A2I0QQP4_9BACI</name>
<dbReference type="SMART" id="SM00860">
    <property type="entry name" value="SMI1_KNR4"/>
    <property type="match status" value="1"/>
</dbReference>
<dbReference type="RefSeq" id="WP_101332389.1">
    <property type="nucleotide sequence ID" value="NZ_PJNH01000004.1"/>
</dbReference>
<evidence type="ECO:0000313" key="2">
    <source>
        <dbReference type="EMBL" id="PKR76639.1"/>
    </source>
</evidence>
<evidence type="ECO:0000259" key="1">
    <source>
        <dbReference type="SMART" id="SM00860"/>
    </source>
</evidence>